<dbReference type="Gene3D" id="3.40.420.10">
    <property type="entry name" value="Ricin (A subunit), domain 1"/>
    <property type="match status" value="1"/>
</dbReference>
<reference evidence="4 5" key="1">
    <citation type="journal article" date="2023" name="Microb. Genom.">
        <title>Mesoterricola silvestris gen. nov., sp. nov., Mesoterricola sediminis sp. nov., Geothrix oryzae sp. nov., Geothrix edaphica sp. nov., Geothrix rubra sp. nov., and Geothrix limicola sp. nov., six novel members of Acidobacteriota isolated from soils.</title>
        <authorList>
            <person name="Weisberg A.J."/>
            <person name="Pearce E."/>
            <person name="Kramer C.G."/>
            <person name="Chang J.H."/>
            <person name="Clarke C.R."/>
        </authorList>
    </citation>
    <scope>NUCLEOTIDE SEQUENCE [LARGE SCALE GENOMIC DNA]</scope>
    <source>
        <strain evidence="4 5">NRRL_B-2795</strain>
    </source>
</reference>
<dbReference type="RefSeq" id="WP_086754846.1">
    <property type="nucleotide sequence ID" value="NZ_JAGJBZ010000002.1"/>
</dbReference>
<dbReference type="PANTHER" id="PTHR33453">
    <property type="match status" value="1"/>
</dbReference>
<dbReference type="PANTHER" id="PTHR33453:SF9">
    <property type="entry name" value="ALBUMIN B-32"/>
    <property type="match status" value="1"/>
</dbReference>
<name>A0ABU4L719_9ACTN</name>
<keyword evidence="3" id="KW-0732">Signal</keyword>
<protein>
    <submittedName>
        <fullName evidence="4">Ribosome-inactivating family protein</fullName>
    </submittedName>
</protein>
<keyword evidence="5" id="KW-1185">Reference proteome</keyword>
<evidence type="ECO:0000256" key="2">
    <source>
        <dbReference type="ARBA" id="ARBA00022821"/>
    </source>
</evidence>
<keyword evidence="2" id="KW-0611">Plant defense</keyword>
<evidence type="ECO:0000256" key="1">
    <source>
        <dbReference type="ARBA" id="ARBA00022801"/>
    </source>
</evidence>
<organism evidence="4 5">
    <name type="scientific">Streptomyces griseiscabiei</name>
    <dbReference type="NCBI Taxonomy" id="2993540"/>
    <lineage>
        <taxon>Bacteria</taxon>
        <taxon>Bacillati</taxon>
        <taxon>Actinomycetota</taxon>
        <taxon>Actinomycetes</taxon>
        <taxon>Kitasatosporales</taxon>
        <taxon>Streptomycetaceae</taxon>
        <taxon>Streptomyces</taxon>
    </lineage>
</organism>
<evidence type="ECO:0000256" key="3">
    <source>
        <dbReference type="SAM" id="SignalP"/>
    </source>
</evidence>
<dbReference type="InterPro" id="IPR016138">
    <property type="entry name" value="Ribosome_inactivat_prot_sub1"/>
</dbReference>
<dbReference type="InterPro" id="IPR036041">
    <property type="entry name" value="Ribosome-inact_prot_sf"/>
</dbReference>
<feature type="chain" id="PRO_5046905109" evidence="3">
    <location>
        <begin position="35"/>
        <end position="311"/>
    </location>
</feature>
<keyword evidence="1" id="KW-0378">Hydrolase</keyword>
<feature type="signal peptide" evidence="3">
    <location>
        <begin position="1"/>
        <end position="34"/>
    </location>
</feature>
<sequence length="311" mass="33307">MPTLTVRRLAATAAVPAMLAGAVLLSGTSAGHSADSTAGAAKTVQLDAGKIELSASHQIYWDLDDGPDGAESYKNLIRDLRDQARTSAGATRRFVRDANGTTRAVDTTDSARDNEFADIIIRPVTGSPLHARVRLSNMYVVQFYYVRGDGKTVNFNLAPDMGSGSGHTESGIPEGYDALSGRNWANRPLTSVTLGHDAFHNAVAALRNPAADQQAWGRAMQTFIIGISEGARFGPISLNVYKAMRNFGQYTLTDQDVHAMHNWSRMSQIYRNDGASSSTSPTVYGRAINSARTAALFLLEALGGPTAKDEL</sequence>
<evidence type="ECO:0000313" key="4">
    <source>
        <dbReference type="EMBL" id="MDX2911296.1"/>
    </source>
</evidence>
<dbReference type="SUPFAM" id="SSF56371">
    <property type="entry name" value="Ribosome inactivating proteins (RIP)"/>
    <property type="match status" value="1"/>
</dbReference>
<dbReference type="EMBL" id="JARAVY010000008">
    <property type="protein sequence ID" value="MDX2911296.1"/>
    <property type="molecule type" value="Genomic_DNA"/>
</dbReference>
<dbReference type="InterPro" id="IPR001574">
    <property type="entry name" value="Ribosome_inactivat_prot"/>
</dbReference>
<dbReference type="Pfam" id="PF00161">
    <property type="entry name" value="RIP"/>
    <property type="match status" value="1"/>
</dbReference>
<accession>A0ABU4L719</accession>
<proteinExistence type="predicted"/>
<gene>
    <name evidence="4" type="ORF">PV517_21685</name>
</gene>
<comment type="caution">
    <text evidence="4">The sequence shown here is derived from an EMBL/GenBank/DDBJ whole genome shotgun (WGS) entry which is preliminary data.</text>
</comment>
<evidence type="ECO:0000313" key="5">
    <source>
        <dbReference type="Proteomes" id="UP001271723"/>
    </source>
</evidence>
<dbReference type="Proteomes" id="UP001271723">
    <property type="component" value="Unassembled WGS sequence"/>
</dbReference>